<evidence type="ECO:0000313" key="2">
    <source>
        <dbReference type="Proteomes" id="UP000027186"/>
    </source>
</evidence>
<protein>
    <submittedName>
        <fullName evidence="1">Uncharacterized protein</fullName>
    </submittedName>
</protein>
<name>A0A060DPQ3_9PROT</name>
<dbReference type="KEGG" id="abq:ABAZ39_28705"/>
<evidence type="ECO:0000313" key="1">
    <source>
        <dbReference type="EMBL" id="AIB15841.1"/>
    </source>
</evidence>
<dbReference type="EMBL" id="CP007796">
    <property type="protein sequence ID" value="AIB15841.1"/>
    <property type="molecule type" value="Genomic_DNA"/>
</dbReference>
<sequence>MSWMPNTAMEKGSHAVMGMGRRSWIVGSTVPDTARLQPIMTPAGMPMAMASTKPCATRMDENSTLLSQVPL</sequence>
<organism evidence="1 2">
    <name type="scientific">Azospirillum argentinense</name>
    <dbReference type="NCBI Taxonomy" id="2970906"/>
    <lineage>
        <taxon>Bacteria</taxon>
        <taxon>Pseudomonadati</taxon>
        <taxon>Pseudomonadota</taxon>
        <taxon>Alphaproteobacteria</taxon>
        <taxon>Rhodospirillales</taxon>
        <taxon>Azospirillaceae</taxon>
        <taxon>Azospirillum</taxon>
    </lineage>
</organism>
<proteinExistence type="predicted"/>
<reference evidence="1 2" key="1">
    <citation type="journal article" date="2014" name="Genome Announc.">
        <title>Complete Genome Sequence of the Model Rhizosphere Strain Azospirillum brasilense Az39, Successfully Applied in Agriculture.</title>
        <authorList>
            <person name="Rivera D."/>
            <person name="Revale S."/>
            <person name="Molina R."/>
            <person name="Gualpa J."/>
            <person name="Puente M."/>
            <person name="Maroniche G."/>
            <person name="Paris G."/>
            <person name="Baker D."/>
            <person name="Clavijo B."/>
            <person name="McLay K."/>
            <person name="Spaepen S."/>
            <person name="Perticari A."/>
            <person name="Vazquez M."/>
            <person name="Wisniewski-Dye F."/>
            <person name="Watkins C."/>
            <person name="Martinez-Abarca F."/>
            <person name="Vanderleyden J."/>
            <person name="Cassan F."/>
        </authorList>
    </citation>
    <scope>NUCLEOTIDE SEQUENCE [LARGE SCALE GENOMIC DNA]</scope>
    <source>
        <strain evidence="1 2">Az39</strain>
        <plasmid evidence="1">AbAZ39_p3</plasmid>
    </source>
</reference>
<dbReference type="AlphaFoldDB" id="A0A060DPQ3"/>
<gene>
    <name evidence="1" type="ORF">ABAZ39_28705</name>
</gene>
<geneLocation type="plasmid" evidence="1 2">
    <name>AbAZ39_p3</name>
</geneLocation>
<accession>A0A060DPQ3</accession>
<keyword evidence="1" id="KW-0614">Plasmid</keyword>
<dbReference type="Proteomes" id="UP000027186">
    <property type="component" value="Plasmid AbAZ39_p3"/>
</dbReference>